<dbReference type="GO" id="GO:0005886">
    <property type="term" value="C:plasma membrane"/>
    <property type="evidence" value="ECO:0007669"/>
    <property type="project" value="UniProtKB-SubCell"/>
</dbReference>
<evidence type="ECO:0000256" key="6">
    <source>
        <dbReference type="ARBA" id="ARBA00022692"/>
    </source>
</evidence>
<comment type="subcellular location">
    <subcellularLocation>
        <location evidence="1">Cell inner membrane</location>
    </subcellularLocation>
</comment>
<evidence type="ECO:0000256" key="9">
    <source>
        <dbReference type="ARBA" id="ARBA00023136"/>
    </source>
</evidence>
<evidence type="ECO:0000256" key="5">
    <source>
        <dbReference type="ARBA" id="ARBA00022519"/>
    </source>
</evidence>
<keyword evidence="13" id="KW-1185">Reference proteome</keyword>
<keyword evidence="3" id="KW-0813">Transport</keyword>
<evidence type="ECO:0000313" key="12">
    <source>
        <dbReference type="EMBL" id="MBA5762879.1"/>
    </source>
</evidence>
<keyword evidence="7" id="KW-0653">Protein transport</keyword>
<proteinExistence type="inferred from homology"/>
<dbReference type="EMBL" id="JACFYF010000005">
    <property type="protein sequence ID" value="MBA5762879.1"/>
    <property type="molecule type" value="Genomic_DNA"/>
</dbReference>
<dbReference type="InterPro" id="IPR024961">
    <property type="entry name" value="T2SS_GspC_N"/>
</dbReference>
<evidence type="ECO:0000256" key="8">
    <source>
        <dbReference type="ARBA" id="ARBA00022989"/>
    </source>
</evidence>
<evidence type="ECO:0000256" key="1">
    <source>
        <dbReference type="ARBA" id="ARBA00004533"/>
    </source>
</evidence>
<comment type="similarity">
    <text evidence="2">Belongs to the GSP C family.</text>
</comment>
<dbReference type="NCBIfam" id="TIGR01713">
    <property type="entry name" value="typeII_sec_gspC"/>
    <property type="match status" value="1"/>
</dbReference>
<evidence type="ECO:0000256" key="3">
    <source>
        <dbReference type="ARBA" id="ARBA00022448"/>
    </source>
</evidence>
<dbReference type="GO" id="GO:0015627">
    <property type="term" value="C:type II protein secretion system complex"/>
    <property type="evidence" value="ECO:0007669"/>
    <property type="project" value="InterPro"/>
</dbReference>
<feature type="domain" description="Type II secretion system protein GspC N-terminal" evidence="11">
    <location>
        <begin position="29"/>
        <end position="165"/>
    </location>
</feature>
<dbReference type="SUPFAM" id="SSF50156">
    <property type="entry name" value="PDZ domain-like"/>
    <property type="match status" value="1"/>
</dbReference>
<evidence type="ECO:0000313" key="13">
    <source>
        <dbReference type="Proteomes" id="UP000571701"/>
    </source>
</evidence>
<evidence type="ECO:0000259" key="11">
    <source>
        <dbReference type="Pfam" id="PF11356"/>
    </source>
</evidence>
<evidence type="ECO:0000256" key="10">
    <source>
        <dbReference type="SAM" id="Phobius"/>
    </source>
</evidence>
<dbReference type="Pfam" id="PF11356">
    <property type="entry name" value="T2SSC"/>
    <property type="match status" value="1"/>
</dbReference>
<evidence type="ECO:0000256" key="4">
    <source>
        <dbReference type="ARBA" id="ARBA00022475"/>
    </source>
</evidence>
<accession>A0A7W2IU13</accession>
<organism evidence="12 13">
    <name type="scientific">Vibrio marinisediminis</name>
    <dbReference type="NCBI Taxonomy" id="2758441"/>
    <lineage>
        <taxon>Bacteria</taxon>
        <taxon>Pseudomonadati</taxon>
        <taxon>Pseudomonadota</taxon>
        <taxon>Gammaproteobacteria</taxon>
        <taxon>Vibrionales</taxon>
        <taxon>Vibrionaceae</taxon>
        <taxon>Vibrio</taxon>
    </lineage>
</organism>
<dbReference type="RefSeq" id="WP_182108896.1">
    <property type="nucleotide sequence ID" value="NZ_JACFYF010000005.1"/>
</dbReference>
<dbReference type="AlphaFoldDB" id="A0A7W2IU13"/>
<reference evidence="12 13" key="1">
    <citation type="submission" date="2020-07" db="EMBL/GenBank/DDBJ databases">
        <title>Vibrio marinisediminis sp. nov., isolated from marine sediment.</title>
        <authorList>
            <person name="Ji X."/>
        </authorList>
    </citation>
    <scope>NUCLEOTIDE SEQUENCE [LARGE SCALE GENOMIC DNA]</scope>
    <source>
        <strain evidence="12 13">404</strain>
    </source>
</reference>
<comment type="caution">
    <text evidence="12">The sequence shown here is derived from an EMBL/GenBank/DDBJ whole genome shotgun (WGS) entry which is preliminary data.</text>
</comment>
<dbReference type="Gene3D" id="2.30.42.10">
    <property type="match status" value="1"/>
</dbReference>
<feature type="transmembrane region" description="Helical" evidence="10">
    <location>
        <begin position="21"/>
        <end position="42"/>
    </location>
</feature>
<dbReference type="Proteomes" id="UP000571701">
    <property type="component" value="Unassembled WGS sequence"/>
</dbReference>
<evidence type="ECO:0000256" key="2">
    <source>
        <dbReference type="ARBA" id="ARBA00007986"/>
    </source>
</evidence>
<dbReference type="Gene3D" id="2.30.30.830">
    <property type="match status" value="1"/>
</dbReference>
<evidence type="ECO:0000256" key="7">
    <source>
        <dbReference type="ARBA" id="ARBA00022927"/>
    </source>
</evidence>
<keyword evidence="9 10" id="KW-0472">Membrane</keyword>
<protein>
    <submittedName>
        <fullName evidence="12">Type II secretion system protein GspC</fullName>
    </submittedName>
</protein>
<dbReference type="InterPro" id="IPR036034">
    <property type="entry name" value="PDZ_sf"/>
</dbReference>
<dbReference type="InterPro" id="IPR001639">
    <property type="entry name" value="T2SS_protein-GspC"/>
</dbReference>
<keyword evidence="8 10" id="KW-1133">Transmembrane helix</keyword>
<keyword evidence="6 10" id="KW-0812">Transmembrane</keyword>
<dbReference type="GO" id="GO:0015628">
    <property type="term" value="P:protein secretion by the type II secretion system"/>
    <property type="evidence" value="ECO:0007669"/>
    <property type="project" value="InterPro"/>
</dbReference>
<sequence>MKPLSSGSPALQKLVANQARISVLATVTLLLFTAWILGRLIWFPYQQSPLVKWQSPSSSAVQGAQTKLDLANLHNSHLFGHYQVAKKPTVQPKLEDAPKSRLNIVVVGVVTSTNPQKNLAVIAKGGKQATYGIDEVIEGTRAKLVQVQSDRVIVDNAGRNETVMLEGLKFSSPVQKKRPAATISNQTKNKLAQIRAEITRNPQQIFQYVRMSQIKRNETIVGYRLSPGKSRELFDAVGLEEGDVATQLNGLDLRNSAAMGEIFNSLSELTELNLTVERDGQPYDIYIEL</sequence>
<gene>
    <name evidence="12" type="primary">gspC</name>
    <name evidence="12" type="ORF">H2O73_11025</name>
</gene>
<keyword evidence="5" id="KW-0997">Cell inner membrane</keyword>
<name>A0A7W2IU13_9VIBR</name>
<keyword evidence="4" id="KW-1003">Cell membrane</keyword>